<evidence type="ECO:0000256" key="1">
    <source>
        <dbReference type="SAM" id="Phobius"/>
    </source>
</evidence>
<feature type="transmembrane region" description="Helical" evidence="1">
    <location>
        <begin position="113"/>
        <end position="130"/>
    </location>
</feature>
<reference evidence="2" key="1">
    <citation type="submission" date="2021-09" db="EMBL/GenBank/DDBJ databases">
        <authorList>
            <consortium name="AG Swart"/>
            <person name="Singh M."/>
            <person name="Singh A."/>
            <person name="Seah K."/>
            <person name="Emmerich C."/>
        </authorList>
    </citation>
    <scope>NUCLEOTIDE SEQUENCE</scope>
    <source>
        <strain evidence="2">ATCC30299</strain>
    </source>
</reference>
<organism evidence="2 3">
    <name type="scientific">Blepharisma stoltei</name>
    <dbReference type="NCBI Taxonomy" id="1481888"/>
    <lineage>
        <taxon>Eukaryota</taxon>
        <taxon>Sar</taxon>
        <taxon>Alveolata</taxon>
        <taxon>Ciliophora</taxon>
        <taxon>Postciliodesmatophora</taxon>
        <taxon>Heterotrichea</taxon>
        <taxon>Heterotrichida</taxon>
        <taxon>Blepharismidae</taxon>
        <taxon>Blepharisma</taxon>
    </lineage>
</organism>
<sequence length="229" mass="25457">MIGFMNTTEDAKKLIFEANDTTRKTTFILLGTLAIIFIHLGLSVEGTGAAWECELDNSSPKHLYICKQLRQSASCRTLTGPLKAEILLNSNNEVKASAYIVCPWENAMTELRICFALGAGMALFIGLFSLMKEDKKLAEFHINSTIFFSLLLAIAATFDLFAISDSRNNNYAMCNLTNDFELQEGIVGEKIECTHTIYQVTGYLGYVAGGLLLVSAYYMKNWKNNLTLD</sequence>
<proteinExistence type="predicted"/>
<dbReference type="Proteomes" id="UP001162131">
    <property type="component" value="Unassembled WGS sequence"/>
</dbReference>
<dbReference type="AlphaFoldDB" id="A0AAU9IFS0"/>
<keyword evidence="1" id="KW-0472">Membrane</keyword>
<evidence type="ECO:0000313" key="3">
    <source>
        <dbReference type="Proteomes" id="UP001162131"/>
    </source>
</evidence>
<keyword evidence="1" id="KW-0812">Transmembrane</keyword>
<protein>
    <submittedName>
        <fullName evidence="2">Uncharacterized protein</fullName>
    </submittedName>
</protein>
<comment type="caution">
    <text evidence="2">The sequence shown here is derived from an EMBL/GenBank/DDBJ whole genome shotgun (WGS) entry which is preliminary data.</text>
</comment>
<accession>A0AAU9IFS0</accession>
<name>A0AAU9IFS0_9CILI</name>
<evidence type="ECO:0000313" key="2">
    <source>
        <dbReference type="EMBL" id="CAG9313276.1"/>
    </source>
</evidence>
<feature type="transmembrane region" description="Helical" evidence="1">
    <location>
        <begin position="200"/>
        <end position="219"/>
    </location>
</feature>
<gene>
    <name evidence="2" type="ORF">BSTOLATCC_MIC8549</name>
</gene>
<keyword evidence="3" id="KW-1185">Reference proteome</keyword>
<feature type="transmembrane region" description="Helical" evidence="1">
    <location>
        <begin position="142"/>
        <end position="163"/>
    </location>
</feature>
<dbReference type="EMBL" id="CAJZBQ010000010">
    <property type="protein sequence ID" value="CAG9313276.1"/>
    <property type="molecule type" value="Genomic_DNA"/>
</dbReference>
<keyword evidence="1" id="KW-1133">Transmembrane helix</keyword>
<feature type="transmembrane region" description="Helical" evidence="1">
    <location>
        <begin position="25"/>
        <end position="42"/>
    </location>
</feature>